<keyword evidence="6 11" id="KW-0540">Nuclease</keyword>
<feature type="binding site" evidence="11">
    <location>
        <position position="65"/>
    </location>
    <ligand>
        <name>a divalent metal cation</name>
        <dbReference type="ChEBI" id="CHEBI:60240"/>
    </ligand>
</feature>
<feature type="region of interest" description="Disordered" evidence="13">
    <location>
        <begin position="1"/>
        <end position="48"/>
    </location>
</feature>
<comment type="function">
    <text evidence="2 12">Endonuclease that specifically degrades the RNA of RNA-DNA hybrids.</text>
</comment>
<dbReference type="GO" id="GO:0032299">
    <property type="term" value="C:ribonuclease H2 complex"/>
    <property type="evidence" value="ECO:0007669"/>
    <property type="project" value="TreeGrafter"/>
</dbReference>
<dbReference type="OrthoDB" id="7462577at2759"/>
<dbReference type="SUPFAM" id="SSF53098">
    <property type="entry name" value="Ribonuclease H-like"/>
    <property type="match status" value="1"/>
</dbReference>
<keyword evidence="10" id="KW-0464">Manganese</keyword>
<dbReference type="GO" id="GO:0046872">
    <property type="term" value="F:metal ion binding"/>
    <property type="evidence" value="ECO:0007669"/>
    <property type="project" value="UniProtKB-KW"/>
</dbReference>
<dbReference type="PANTHER" id="PTHR10954:SF23">
    <property type="entry name" value="RIBONUCLEASE"/>
    <property type="match status" value="1"/>
</dbReference>
<proteinExistence type="inferred from homology"/>
<dbReference type="EC" id="3.1.26.4" evidence="12"/>
<dbReference type="GO" id="GO:0043137">
    <property type="term" value="P:DNA replication, removal of RNA primer"/>
    <property type="evidence" value="ECO:0007669"/>
    <property type="project" value="TreeGrafter"/>
</dbReference>
<dbReference type="NCBIfam" id="NF000595">
    <property type="entry name" value="PRK00015.1-3"/>
    <property type="match status" value="1"/>
</dbReference>
<gene>
    <name evidence="15" type="ORF">PGLA1383_LOCUS13743</name>
</gene>
<feature type="binding site" evidence="11">
    <location>
        <position position="64"/>
    </location>
    <ligand>
        <name>a divalent metal cation</name>
        <dbReference type="ChEBI" id="CHEBI:60240"/>
    </ligand>
</feature>
<dbReference type="InterPro" id="IPR001352">
    <property type="entry name" value="RNase_HII/HIII"/>
</dbReference>
<evidence type="ECO:0000256" key="5">
    <source>
        <dbReference type="ARBA" id="ARBA00022490"/>
    </source>
</evidence>
<evidence type="ECO:0000256" key="6">
    <source>
        <dbReference type="ARBA" id="ARBA00022722"/>
    </source>
</evidence>
<evidence type="ECO:0000256" key="4">
    <source>
        <dbReference type="ARBA" id="ARBA00007383"/>
    </source>
</evidence>
<dbReference type="EMBL" id="CAJNNV010007682">
    <property type="protein sequence ID" value="CAE8595228.1"/>
    <property type="molecule type" value="Genomic_DNA"/>
</dbReference>
<feature type="binding site" evidence="11">
    <location>
        <position position="176"/>
    </location>
    <ligand>
        <name>a divalent metal cation</name>
        <dbReference type="ChEBI" id="CHEBI:60240"/>
    </ligand>
</feature>
<evidence type="ECO:0000256" key="10">
    <source>
        <dbReference type="ARBA" id="ARBA00023211"/>
    </source>
</evidence>
<comment type="caution">
    <text evidence="15">The sequence shown here is derived from an EMBL/GenBank/DDBJ whole genome shotgun (WGS) entry which is preliminary data.</text>
</comment>
<dbReference type="InterPro" id="IPR022898">
    <property type="entry name" value="RNase_HII"/>
</dbReference>
<evidence type="ECO:0000256" key="12">
    <source>
        <dbReference type="RuleBase" id="RU003515"/>
    </source>
</evidence>
<dbReference type="PROSITE" id="PS51975">
    <property type="entry name" value="RNASE_H_2"/>
    <property type="match status" value="1"/>
</dbReference>
<dbReference type="CDD" id="cd07182">
    <property type="entry name" value="RNase_HII_bacteria_HII_like"/>
    <property type="match status" value="1"/>
</dbReference>
<comment type="subcellular location">
    <subcellularLocation>
        <location evidence="3">Cytoplasm</location>
    </subcellularLocation>
</comment>
<dbReference type="InterPro" id="IPR012337">
    <property type="entry name" value="RNaseH-like_sf"/>
</dbReference>
<comment type="cofactor">
    <cofactor evidence="11">
        <name>Mn(2+)</name>
        <dbReference type="ChEBI" id="CHEBI:29035"/>
    </cofactor>
    <cofactor evidence="11">
        <name>Mg(2+)</name>
        <dbReference type="ChEBI" id="CHEBI:18420"/>
    </cofactor>
    <text evidence="11">Manganese or magnesium. Binds 1 divalent metal ion per monomer in the absence of substrate. May bind a second metal ion after substrate binding.</text>
</comment>
<evidence type="ECO:0000256" key="9">
    <source>
        <dbReference type="ARBA" id="ARBA00022801"/>
    </source>
</evidence>
<reference evidence="15" key="1">
    <citation type="submission" date="2021-02" db="EMBL/GenBank/DDBJ databases">
        <authorList>
            <person name="Dougan E. K."/>
            <person name="Rhodes N."/>
            <person name="Thang M."/>
            <person name="Chan C."/>
        </authorList>
    </citation>
    <scope>NUCLEOTIDE SEQUENCE</scope>
</reference>
<dbReference type="Pfam" id="PF01351">
    <property type="entry name" value="RNase_HII"/>
    <property type="match status" value="1"/>
</dbReference>
<dbReference type="GO" id="GO:0004523">
    <property type="term" value="F:RNA-DNA hybrid ribonuclease activity"/>
    <property type="evidence" value="ECO:0007669"/>
    <property type="project" value="UniProtKB-UniRule"/>
</dbReference>
<feature type="domain" description="RNase H type-2" evidence="14">
    <location>
        <begin position="58"/>
        <end position="269"/>
    </location>
</feature>
<evidence type="ECO:0000259" key="14">
    <source>
        <dbReference type="PROSITE" id="PS51975"/>
    </source>
</evidence>
<protein>
    <recommendedName>
        <fullName evidence="12">Ribonuclease</fullName>
        <ecNumber evidence="12">3.1.26.4</ecNumber>
    </recommendedName>
</protein>
<keyword evidence="16" id="KW-1185">Reference proteome</keyword>
<feature type="compositionally biased region" description="Low complexity" evidence="13">
    <location>
        <begin position="9"/>
        <end position="36"/>
    </location>
</feature>
<keyword evidence="9 11" id="KW-0378">Hydrolase</keyword>
<name>A0A813E8G3_POLGL</name>
<keyword evidence="5" id="KW-0963">Cytoplasm</keyword>
<keyword evidence="7 11" id="KW-0479">Metal-binding</keyword>
<evidence type="ECO:0000256" key="11">
    <source>
        <dbReference type="PROSITE-ProRule" id="PRU01319"/>
    </source>
</evidence>
<evidence type="ECO:0000256" key="2">
    <source>
        <dbReference type="ARBA" id="ARBA00004065"/>
    </source>
</evidence>
<comment type="catalytic activity">
    <reaction evidence="1 11 12">
        <text>Endonucleolytic cleavage to 5'-phosphomonoester.</text>
        <dbReference type="EC" id="3.1.26.4"/>
    </reaction>
</comment>
<accession>A0A813E8G3</accession>
<feature type="non-terminal residue" evidence="15">
    <location>
        <position position="1"/>
    </location>
</feature>
<organism evidence="15 16">
    <name type="scientific">Polarella glacialis</name>
    <name type="common">Dinoflagellate</name>
    <dbReference type="NCBI Taxonomy" id="89957"/>
    <lineage>
        <taxon>Eukaryota</taxon>
        <taxon>Sar</taxon>
        <taxon>Alveolata</taxon>
        <taxon>Dinophyceae</taxon>
        <taxon>Suessiales</taxon>
        <taxon>Suessiaceae</taxon>
        <taxon>Polarella</taxon>
    </lineage>
</organism>
<dbReference type="PANTHER" id="PTHR10954">
    <property type="entry name" value="RIBONUCLEASE H2 SUBUNIT A"/>
    <property type="match status" value="1"/>
</dbReference>
<evidence type="ECO:0000256" key="13">
    <source>
        <dbReference type="SAM" id="MobiDB-lite"/>
    </source>
</evidence>
<dbReference type="GO" id="GO:0005737">
    <property type="term" value="C:cytoplasm"/>
    <property type="evidence" value="ECO:0007669"/>
    <property type="project" value="UniProtKB-SubCell"/>
</dbReference>
<comment type="similarity">
    <text evidence="4 12">Belongs to the RNase HII family.</text>
</comment>
<evidence type="ECO:0000256" key="8">
    <source>
        <dbReference type="ARBA" id="ARBA00022759"/>
    </source>
</evidence>
<evidence type="ECO:0000313" key="16">
    <source>
        <dbReference type="Proteomes" id="UP000654075"/>
    </source>
</evidence>
<dbReference type="GO" id="GO:0003723">
    <property type="term" value="F:RNA binding"/>
    <property type="evidence" value="ECO:0007669"/>
    <property type="project" value="UniProtKB-UniRule"/>
</dbReference>
<keyword evidence="8 11" id="KW-0255">Endonuclease</keyword>
<evidence type="ECO:0000256" key="7">
    <source>
        <dbReference type="ARBA" id="ARBA00022723"/>
    </source>
</evidence>
<evidence type="ECO:0000313" key="15">
    <source>
        <dbReference type="EMBL" id="CAE8595228.1"/>
    </source>
</evidence>
<evidence type="ECO:0000256" key="3">
    <source>
        <dbReference type="ARBA" id="ARBA00004496"/>
    </source>
</evidence>
<evidence type="ECO:0000256" key="1">
    <source>
        <dbReference type="ARBA" id="ARBA00000077"/>
    </source>
</evidence>
<dbReference type="GO" id="GO:0006298">
    <property type="term" value="P:mismatch repair"/>
    <property type="evidence" value="ECO:0007669"/>
    <property type="project" value="TreeGrafter"/>
</dbReference>
<sequence length="276" mass="29249">ARLRRPGRQKQTATSKKSASKGLPKAKANAKSASVSLERLPDSLPGGRALAARGSKGGAIVGVDEAGRGPWAGPVVAAAVAVSSKSFPKGLRGVTDSKRLSEAQRELVYEQLVACKQLSWSVSVVSRARIDRTNILLAAHEAMAAAVRGVQCRRVARSASQGGGLEVRSPSAVLVDGNLLPSQLSDLPCQAVVGGDRKCFEIAAASILAKVTRDRLMGKMDRRFPQYGFGAHKGYGTAAHQAALRQHGTCSEHRRSFEPMKGFLETGRWTARADRG</sequence>
<dbReference type="Gene3D" id="3.30.420.10">
    <property type="entry name" value="Ribonuclease H-like superfamily/Ribonuclease H"/>
    <property type="match status" value="1"/>
</dbReference>
<dbReference type="InterPro" id="IPR036397">
    <property type="entry name" value="RNaseH_sf"/>
</dbReference>
<dbReference type="OMA" id="YPTKLHL"/>
<dbReference type="HAMAP" id="MF_00052_B">
    <property type="entry name" value="RNase_HII_B"/>
    <property type="match status" value="1"/>
</dbReference>
<dbReference type="InterPro" id="IPR024567">
    <property type="entry name" value="RNase_HII/HIII_dom"/>
</dbReference>
<dbReference type="AlphaFoldDB" id="A0A813E8G3"/>
<dbReference type="Proteomes" id="UP000654075">
    <property type="component" value="Unassembled WGS sequence"/>
</dbReference>